<dbReference type="AlphaFoldDB" id="D4JSE1"/>
<sequence>MKPTFYLPSAFDKVREKPEKVTGENKKTRRKTVEI</sequence>
<dbReference type="HOGENOM" id="CLU_3365038_0_0_9"/>
<proteinExistence type="predicted"/>
<accession>D4JSE1</accession>
<name>D4JSE1_9FIRM</name>
<reference evidence="1 2" key="1">
    <citation type="submission" date="2010-03" db="EMBL/GenBank/DDBJ databases">
        <title>The genome sequence of Eubacterium siraeum 70/3.</title>
        <authorList>
            <consortium name="metaHIT consortium -- http://www.metahit.eu/"/>
            <person name="Pajon A."/>
            <person name="Turner K."/>
            <person name="Parkhill J."/>
            <person name="Duncan S."/>
            <person name="Flint H."/>
        </authorList>
    </citation>
    <scope>NUCLEOTIDE SEQUENCE [LARGE SCALE GENOMIC DNA]</scope>
    <source>
        <strain evidence="1 2">70/3</strain>
    </source>
</reference>
<dbReference type="KEGG" id="esu:EUS_07580"/>
<evidence type="ECO:0000313" key="1">
    <source>
        <dbReference type="EMBL" id="CBK96010.1"/>
    </source>
</evidence>
<evidence type="ECO:0000313" key="2">
    <source>
        <dbReference type="Proteomes" id="UP000008803"/>
    </source>
</evidence>
<dbReference type="Proteomes" id="UP000008803">
    <property type="component" value="Chromosome"/>
</dbReference>
<gene>
    <name evidence="1" type="ORF">EUS_07580</name>
</gene>
<protein>
    <submittedName>
        <fullName evidence="1">Uncharacterized protein</fullName>
    </submittedName>
</protein>
<organism evidence="1 2">
    <name type="scientific">[Eubacterium] siraeum 70/3</name>
    <dbReference type="NCBI Taxonomy" id="657319"/>
    <lineage>
        <taxon>Bacteria</taxon>
        <taxon>Bacillati</taxon>
        <taxon>Bacillota</taxon>
        <taxon>Clostridia</taxon>
        <taxon>Eubacteriales</taxon>
        <taxon>Oscillospiraceae</taxon>
        <taxon>Oscillospiraceae incertae sedis</taxon>
    </lineage>
</organism>
<dbReference type="BioCyc" id="ESIR657319:G136K-646-MONOMER"/>
<reference evidence="1 2" key="2">
    <citation type="submission" date="2010-03" db="EMBL/GenBank/DDBJ databases">
        <authorList>
            <person name="Pajon A."/>
        </authorList>
    </citation>
    <scope>NUCLEOTIDE SEQUENCE [LARGE SCALE GENOMIC DNA]</scope>
    <source>
        <strain evidence="1 2">70/3</strain>
    </source>
</reference>
<dbReference type="EMBL" id="FP929044">
    <property type="protein sequence ID" value="CBK96010.1"/>
    <property type="molecule type" value="Genomic_DNA"/>
</dbReference>